<reference evidence="2 3" key="1">
    <citation type="journal article" date="2021" name="BMC Genomics">
        <title>Datura genome reveals duplications of psychoactive alkaloid biosynthetic genes and high mutation rate following tissue culture.</title>
        <authorList>
            <person name="Rajewski A."/>
            <person name="Carter-House D."/>
            <person name="Stajich J."/>
            <person name="Litt A."/>
        </authorList>
    </citation>
    <scope>NUCLEOTIDE SEQUENCE [LARGE SCALE GENOMIC DNA]</scope>
    <source>
        <strain evidence="2">AR-01</strain>
    </source>
</reference>
<name>A0ABS8SDR4_DATST</name>
<gene>
    <name evidence="2" type="ORF">HAX54_033949</name>
</gene>
<dbReference type="Proteomes" id="UP000823775">
    <property type="component" value="Unassembled WGS sequence"/>
</dbReference>
<dbReference type="EMBL" id="JACEIK010000437">
    <property type="protein sequence ID" value="MCD7457032.1"/>
    <property type="molecule type" value="Genomic_DNA"/>
</dbReference>
<evidence type="ECO:0000313" key="3">
    <source>
        <dbReference type="Proteomes" id="UP000823775"/>
    </source>
</evidence>
<proteinExistence type="predicted"/>
<accession>A0ABS8SDR4</accession>
<comment type="caution">
    <text evidence="2">The sequence shown here is derived from an EMBL/GenBank/DDBJ whole genome shotgun (WGS) entry which is preliminary data.</text>
</comment>
<protein>
    <submittedName>
        <fullName evidence="2">Uncharacterized protein</fullName>
    </submittedName>
</protein>
<feature type="region of interest" description="Disordered" evidence="1">
    <location>
        <begin position="82"/>
        <end position="102"/>
    </location>
</feature>
<evidence type="ECO:0000256" key="1">
    <source>
        <dbReference type="SAM" id="MobiDB-lite"/>
    </source>
</evidence>
<sequence>MTIQKLSISRSHKAVNLAYKRSSTLESAFHRYSRAVIGPVRVEATTQNSCFTCDSRVETGETPMWHWIKTFSYSLLPSTGGSAAIHGSPPAFSRSRAGTTST</sequence>
<evidence type="ECO:0000313" key="2">
    <source>
        <dbReference type="EMBL" id="MCD7457032.1"/>
    </source>
</evidence>
<organism evidence="2 3">
    <name type="scientific">Datura stramonium</name>
    <name type="common">Jimsonweed</name>
    <name type="synonym">Common thornapple</name>
    <dbReference type="NCBI Taxonomy" id="4076"/>
    <lineage>
        <taxon>Eukaryota</taxon>
        <taxon>Viridiplantae</taxon>
        <taxon>Streptophyta</taxon>
        <taxon>Embryophyta</taxon>
        <taxon>Tracheophyta</taxon>
        <taxon>Spermatophyta</taxon>
        <taxon>Magnoliopsida</taxon>
        <taxon>eudicotyledons</taxon>
        <taxon>Gunneridae</taxon>
        <taxon>Pentapetalae</taxon>
        <taxon>asterids</taxon>
        <taxon>lamiids</taxon>
        <taxon>Solanales</taxon>
        <taxon>Solanaceae</taxon>
        <taxon>Solanoideae</taxon>
        <taxon>Datureae</taxon>
        <taxon>Datura</taxon>
    </lineage>
</organism>
<keyword evidence="3" id="KW-1185">Reference proteome</keyword>